<name>G0MU28_CAEBE</name>
<accession>G0MU28</accession>
<evidence type="ECO:0000313" key="2">
    <source>
        <dbReference type="Proteomes" id="UP000008068"/>
    </source>
</evidence>
<dbReference type="Proteomes" id="UP000008068">
    <property type="component" value="Unassembled WGS sequence"/>
</dbReference>
<keyword evidence="2" id="KW-1185">Reference proteome</keyword>
<dbReference type="HOGENOM" id="CLU_3385234_0_0_1"/>
<reference evidence="2" key="1">
    <citation type="submission" date="2011-07" db="EMBL/GenBank/DDBJ databases">
        <authorList>
            <consortium name="Caenorhabditis brenneri Sequencing and Analysis Consortium"/>
            <person name="Wilson R.K."/>
        </authorList>
    </citation>
    <scope>NUCLEOTIDE SEQUENCE [LARGE SCALE GENOMIC DNA]</scope>
    <source>
        <strain evidence="2">PB2801</strain>
    </source>
</reference>
<sequence>MMAKNDRDYGHVLQDAETVKLDTLKPVFKEEEM</sequence>
<protein>
    <submittedName>
        <fullName evidence="1">Uncharacterized protein</fullName>
    </submittedName>
</protein>
<dbReference type="AlphaFoldDB" id="G0MU28"/>
<organism evidence="2">
    <name type="scientific">Caenorhabditis brenneri</name>
    <name type="common">Nematode worm</name>
    <dbReference type="NCBI Taxonomy" id="135651"/>
    <lineage>
        <taxon>Eukaryota</taxon>
        <taxon>Metazoa</taxon>
        <taxon>Ecdysozoa</taxon>
        <taxon>Nematoda</taxon>
        <taxon>Chromadorea</taxon>
        <taxon>Rhabditida</taxon>
        <taxon>Rhabditina</taxon>
        <taxon>Rhabditomorpha</taxon>
        <taxon>Rhabditoidea</taxon>
        <taxon>Rhabditidae</taxon>
        <taxon>Peloderinae</taxon>
        <taxon>Caenorhabditis</taxon>
    </lineage>
</organism>
<proteinExistence type="predicted"/>
<evidence type="ECO:0000313" key="1">
    <source>
        <dbReference type="EMBL" id="EGT44059.1"/>
    </source>
</evidence>
<dbReference type="EMBL" id="GL379812">
    <property type="protein sequence ID" value="EGT44059.1"/>
    <property type="molecule type" value="Genomic_DNA"/>
</dbReference>
<dbReference type="InParanoid" id="G0MU28"/>
<gene>
    <name evidence="1" type="ORF">CAEBREN_23992</name>
</gene>